<dbReference type="InterPro" id="IPR002213">
    <property type="entry name" value="UDP_glucos_trans"/>
</dbReference>
<accession>A0A9P6B197</accession>
<name>A0A9P6B197_9AGAM</name>
<dbReference type="GO" id="GO:0080043">
    <property type="term" value="F:quercetin 3-O-glucosyltransferase activity"/>
    <property type="evidence" value="ECO:0007669"/>
    <property type="project" value="TreeGrafter"/>
</dbReference>
<dbReference type="OrthoDB" id="5835829at2759"/>
<proteinExistence type="inferred from homology"/>
<dbReference type="Proteomes" id="UP000886523">
    <property type="component" value="Unassembled WGS sequence"/>
</dbReference>
<dbReference type="Gene3D" id="3.40.50.2000">
    <property type="entry name" value="Glycogen Phosphorylase B"/>
    <property type="match status" value="1"/>
</dbReference>
<dbReference type="AlphaFoldDB" id="A0A9P6B197"/>
<dbReference type="Pfam" id="PF00201">
    <property type="entry name" value="UDPGT"/>
    <property type="match status" value="1"/>
</dbReference>
<dbReference type="GO" id="GO:0080044">
    <property type="term" value="F:quercetin 7-O-glucosyltransferase activity"/>
    <property type="evidence" value="ECO:0007669"/>
    <property type="project" value="TreeGrafter"/>
</dbReference>
<keyword evidence="4" id="KW-1185">Reference proteome</keyword>
<evidence type="ECO:0000256" key="2">
    <source>
        <dbReference type="ARBA" id="ARBA00022679"/>
    </source>
</evidence>
<dbReference type="EMBL" id="MU128945">
    <property type="protein sequence ID" value="KAF9515824.1"/>
    <property type="molecule type" value="Genomic_DNA"/>
</dbReference>
<keyword evidence="2" id="KW-0808">Transferase</keyword>
<comment type="similarity">
    <text evidence="1">Belongs to the UDP-glycosyltransferase family.</text>
</comment>
<evidence type="ECO:0000256" key="1">
    <source>
        <dbReference type="ARBA" id="ARBA00009995"/>
    </source>
</evidence>
<gene>
    <name evidence="3" type="ORF">BS47DRAFT_721407</name>
</gene>
<protein>
    <submittedName>
        <fullName evidence="3">Glycosyltransferase family 1 protein</fullName>
    </submittedName>
</protein>
<evidence type="ECO:0000313" key="4">
    <source>
        <dbReference type="Proteomes" id="UP000886523"/>
    </source>
</evidence>
<organism evidence="3 4">
    <name type="scientific">Hydnum rufescens UP504</name>
    <dbReference type="NCBI Taxonomy" id="1448309"/>
    <lineage>
        <taxon>Eukaryota</taxon>
        <taxon>Fungi</taxon>
        <taxon>Dikarya</taxon>
        <taxon>Basidiomycota</taxon>
        <taxon>Agaricomycotina</taxon>
        <taxon>Agaricomycetes</taxon>
        <taxon>Cantharellales</taxon>
        <taxon>Hydnaceae</taxon>
        <taxon>Hydnum</taxon>
    </lineage>
</organism>
<sequence>MLAFAAAPASWCLRRATSDAVGRYKQLSESPDARGKSRDQLLEDAFTYTEGKLIHLAGTAPMYDYEFQPQLGSVPFNPSLAYGVITAGAQHKNWSGLVNTTSPDLELGAIEAFADATGGICLQVGPQFSESAWDGRLDDPNVSLNEEDQAVLSFLDSCEKRFGINSAIYVSFGTVYSPSRRPDLLLTLIDSLLSAEPPLPFVFATVTTYHLISEATRTKVIESGLGIITRFAPQQMVLQHPATGWFMTHTGSGGMYESIISKVPMVCWPCMTDQPISAANLSVNWRVAFELIQVRTGPSVGQPTYRGPTVVGSTEAIENEMREVWAAMRGEEGAERTD</sequence>
<reference evidence="3" key="1">
    <citation type="journal article" date="2020" name="Nat. Commun.">
        <title>Large-scale genome sequencing of mycorrhizal fungi provides insights into the early evolution of symbiotic traits.</title>
        <authorList>
            <person name="Miyauchi S."/>
            <person name="Kiss E."/>
            <person name="Kuo A."/>
            <person name="Drula E."/>
            <person name="Kohler A."/>
            <person name="Sanchez-Garcia M."/>
            <person name="Morin E."/>
            <person name="Andreopoulos B."/>
            <person name="Barry K.W."/>
            <person name="Bonito G."/>
            <person name="Buee M."/>
            <person name="Carver A."/>
            <person name="Chen C."/>
            <person name="Cichocki N."/>
            <person name="Clum A."/>
            <person name="Culley D."/>
            <person name="Crous P.W."/>
            <person name="Fauchery L."/>
            <person name="Girlanda M."/>
            <person name="Hayes R.D."/>
            <person name="Keri Z."/>
            <person name="LaButti K."/>
            <person name="Lipzen A."/>
            <person name="Lombard V."/>
            <person name="Magnuson J."/>
            <person name="Maillard F."/>
            <person name="Murat C."/>
            <person name="Nolan M."/>
            <person name="Ohm R.A."/>
            <person name="Pangilinan J."/>
            <person name="Pereira M.F."/>
            <person name="Perotto S."/>
            <person name="Peter M."/>
            <person name="Pfister S."/>
            <person name="Riley R."/>
            <person name="Sitrit Y."/>
            <person name="Stielow J.B."/>
            <person name="Szollosi G."/>
            <person name="Zifcakova L."/>
            <person name="Stursova M."/>
            <person name="Spatafora J.W."/>
            <person name="Tedersoo L."/>
            <person name="Vaario L.M."/>
            <person name="Yamada A."/>
            <person name="Yan M."/>
            <person name="Wang P."/>
            <person name="Xu J."/>
            <person name="Bruns T."/>
            <person name="Baldrian P."/>
            <person name="Vilgalys R."/>
            <person name="Dunand C."/>
            <person name="Henrissat B."/>
            <person name="Grigoriev I.V."/>
            <person name="Hibbett D."/>
            <person name="Nagy L.G."/>
            <person name="Martin F.M."/>
        </authorList>
    </citation>
    <scope>NUCLEOTIDE SEQUENCE</scope>
    <source>
        <strain evidence="3">UP504</strain>
    </source>
</reference>
<evidence type="ECO:0000313" key="3">
    <source>
        <dbReference type="EMBL" id="KAF9515824.1"/>
    </source>
</evidence>
<comment type="caution">
    <text evidence="3">The sequence shown here is derived from an EMBL/GenBank/DDBJ whole genome shotgun (WGS) entry which is preliminary data.</text>
</comment>
<dbReference type="PANTHER" id="PTHR11926">
    <property type="entry name" value="GLUCOSYL/GLUCURONOSYL TRANSFERASES"/>
    <property type="match status" value="1"/>
</dbReference>
<dbReference type="PANTHER" id="PTHR11926:SF774">
    <property type="entry name" value="UDP-GLYCOSYLTRANSFERASE 85A1-RELATED"/>
    <property type="match status" value="1"/>
</dbReference>
<dbReference type="SUPFAM" id="SSF53756">
    <property type="entry name" value="UDP-Glycosyltransferase/glycogen phosphorylase"/>
    <property type="match status" value="1"/>
</dbReference>